<dbReference type="EMBL" id="CP010897">
    <property type="protein sequence ID" value="APD11278.1"/>
    <property type="molecule type" value="Genomic_DNA"/>
</dbReference>
<reference evidence="2" key="1">
    <citation type="submission" date="2015-02" db="EMBL/GenBank/DDBJ databases">
        <title>Complete Genome Sequencing of Pandoraea vervacti NS15 sp. nov.</title>
        <authorList>
            <person name="Chan K.-G."/>
        </authorList>
    </citation>
    <scope>NUCLEOTIDE SEQUENCE [LARGE SCALE GENOMIC DNA]</scope>
    <source>
        <strain evidence="2">NS15</strain>
    </source>
</reference>
<evidence type="ECO:0000313" key="2">
    <source>
        <dbReference type="Proteomes" id="UP000035085"/>
    </source>
</evidence>
<keyword evidence="2" id="KW-1185">Reference proteome</keyword>
<name>A0ABM6FR45_9BURK</name>
<protein>
    <submittedName>
        <fullName evidence="1">Uncharacterized protein</fullName>
    </submittedName>
</protein>
<organism evidence="1 2">
    <name type="scientific">Pandoraea vervacti</name>
    <dbReference type="NCBI Taxonomy" id="656178"/>
    <lineage>
        <taxon>Bacteria</taxon>
        <taxon>Pseudomonadati</taxon>
        <taxon>Pseudomonadota</taxon>
        <taxon>Betaproteobacteria</taxon>
        <taxon>Burkholderiales</taxon>
        <taxon>Burkholderiaceae</taxon>
        <taxon>Pandoraea</taxon>
    </lineage>
</organism>
<accession>A0ABM6FR45</accession>
<evidence type="ECO:0000313" key="1">
    <source>
        <dbReference type="EMBL" id="APD11278.1"/>
    </source>
</evidence>
<gene>
    <name evidence="1" type="ORF">UC34_25310</name>
</gene>
<dbReference type="RefSeq" id="WP_052811029.1">
    <property type="nucleotide sequence ID" value="NZ_CP010897.2"/>
</dbReference>
<dbReference type="Proteomes" id="UP000035085">
    <property type="component" value="Chromosome"/>
</dbReference>
<sequence length="225" mass="23986">MPNALYPAGATPTVTCPMHTNTDIGVLGQRLRNAVGDRPAPDQAWMPDQIAWDTLAEIASDARGLTEAEANVYRATLRSALPAFDIADPDVVLLYEVVDNCLGPGRPSITTHLAGVVFESLQLPHLVLLESGEAAPSTRTFNSVLPSLAAAAYDCGPFGRTLFLEGAATMLKGVNEACDDSRRERLCTTLFALPNPPCGGDAAPTNLFEFDAALTRLDVYEPWTG</sequence>
<proteinExistence type="predicted"/>